<dbReference type="Gene3D" id="3.40.630.30">
    <property type="match status" value="1"/>
</dbReference>
<dbReference type="Pfam" id="PF00583">
    <property type="entry name" value="Acetyltransf_1"/>
    <property type="match status" value="1"/>
</dbReference>
<dbReference type="PANTHER" id="PTHR13947:SF37">
    <property type="entry name" value="LD18367P"/>
    <property type="match status" value="1"/>
</dbReference>
<dbReference type="InterPro" id="IPR016181">
    <property type="entry name" value="Acyl_CoA_acyltransferase"/>
</dbReference>
<evidence type="ECO:0000256" key="1">
    <source>
        <dbReference type="ARBA" id="ARBA00022679"/>
    </source>
</evidence>
<sequence>MITIKPFEPIFTEALISFILDIQQNEFNLPIKREDQRDLANIPVEFQQGNSNFWIAVDGDQLIGTIALTDLGSGKGALRKMFVHRDYRGAAHGLAKKLLDTLINWAKEKHFSDLYLGTAEKLHAAHRFYEKNGFELVARNEVPDGKYIMPVDTKFYHLCVSTISNT</sequence>
<keyword evidence="1 3" id="KW-0808">Transferase</keyword>
<dbReference type="PROSITE" id="PS51186">
    <property type="entry name" value="GNAT"/>
    <property type="match status" value="1"/>
</dbReference>
<dbReference type="EMBL" id="FSRA01000002">
    <property type="protein sequence ID" value="SIO54893.1"/>
    <property type="molecule type" value="Genomic_DNA"/>
</dbReference>
<gene>
    <name evidence="3" type="ORF">SAMN04488055_5688</name>
</gene>
<dbReference type="Proteomes" id="UP000185003">
    <property type="component" value="Unassembled WGS sequence"/>
</dbReference>
<proteinExistence type="predicted"/>
<dbReference type="PANTHER" id="PTHR13947">
    <property type="entry name" value="GNAT FAMILY N-ACETYLTRANSFERASE"/>
    <property type="match status" value="1"/>
</dbReference>
<dbReference type="InterPro" id="IPR000182">
    <property type="entry name" value="GNAT_dom"/>
</dbReference>
<reference evidence="3 4" key="1">
    <citation type="submission" date="2016-11" db="EMBL/GenBank/DDBJ databases">
        <authorList>
            <person name="Jaros S."/>
            <person name="Januszkiewicz K."/>
            <person name="Wedrychowicz H."/>
        </authorList>
    </citation>
    <scope>NUCLEOTIDE SEQUENCE [LARGE SCALE GENOMIC DNA]</scope>
    <source>
        <strain evidence="3 4">DSM 24787</strain>
    </source>
</reference>
<organism evidence="3 4">
    <name type="scientific">Chitinophaga niabensis</name>
    <dbReference type="NCBI Taxonomy" id="536979"/>
    <lineage>
        <taxon>Bacteria</taxon>
        <taxon>Pseudomonadati</taxon>
        <taxon>Bacteroidota</taxon>
        <taxon>Chitinophagia</taxon>
        <taxon>Chitinophagales</taxon>
        <taxon>Chitinophagaceae</taxon>
        <taxon>Chitinophaga</taxon>
    </lineage>
</organism>
<evidence type="ECO:0000259" key="2">
    <source>
        <dbReference type="PROSITE" id="PS51186"/>
    </source>
</evidence>
<dbReference type="InterPro" id="IPR050769">
    <property type="entry name" value="NAT_camello-type"/>
</dbReference>
<accession>A0A1N6KEL9</accession>
<feature type="domain" description="N-acetyltransferase" evidence="2">
    <location>
        <begin position="2"/>
        <end position="154"/>
    </location>
</feature>
<dbReference type="OrthoDB" id="9799681at2"/>
<dbReference type="AlphaFoldDB" id="A0A1N6KEL9"/>
<protein>
    <submittedName>
        <fullName evidence="3">Acetyltransferase (GNAT) family protein</fullName>
    </submittedName>
</protein>
<evidence type="ECO:0000313" key="4">
    <source>
        <dbReference type="Proteomes" id="UP000185003"/>
    </source>
</evidence>
<dbReference type="CDD" id="cd04301">
    <property type="entry name" value="NAT_SF"/>
    <property type="match status" value="1"/>
</dbReference>
<dbReference type="RefSeq" id="WP_074242892.1">
    <property type="nucleotide sequence ID" value="NZ_FSRA01000002.1"/>
</dbReference>
<dbReference type="STRING" id="536979.SAMN04488055_5688"/>
<dbReference type="GO" id="GO:0008080">
    <property type="term" value="F:N-acetyltransferase activity"/>
    <property type="evidence" value="ECO:0007669"/>
    <property type="project" value="InterPro"/>
</dbReference>
<evidence type="ECO:0000313" key="3">
    <source>
        <dbReference type="EMBL" id="SIO54893.1"/>
    </source>
</evidence>
<keyword evidence="4" id="KW-1185">Reference proteome</keyword>
<name>A0A1N6KEL9_9BACT</name>
<dbReference type="SUPFAM" id="SSF55729">
    <property type="entry name" value="Acyl-CoA N-acyltransferases (Nat)"/>
    <property type="match status" value="1"/>
</dbReference>